<dbReference type="Pfam" id="PF07730">
    <property type="entry name" value="HisKA_3"/>
    <property type="match status" value="1"/>
</dbReference>
<dbReference type="InterPro" id="IPR011712">
    <property type="entry name" value="Sig_transdc_His_kin_sub3_dim/P"/>
</dbReference>
<keyword evidence="10" id="KW-1133">Transmembrane helix</keyword>
<comment type="catalytic activity">
    <reaction evidence="1">
        <text>ATP + protein L-histidine = ADP + protein N-phospho-L-histidine.</text>
        <dbReference type="EC" id="2.7.13.3"/>
    </reaction>
</comment>
<name>A0ABT4KWM7_9SPHI</name>
<keyword evidence="3" id="KW-0597">Phosphoprotein</keyword>
<dbReference type="InterPro" id="IPR011990">
    <property type="entry name" value="TPR-like_helical_dom_sf"/>
</dbReference>
<dbReference type="InterPro" id="IPR050482">
    <property type="entry name" value="Sensor_HK_TwoCompSys"/>
</dbReference>
<dbReference type="InterPro" id="IPR005467">
    <property type="entry name" value="His_kinase_dom"/>
</dbReference>
<evidence type="ECO:0000256" key="8">
    <source>
        <dbReference type="ARBA" id="ARBA00023012"/>
    </source>
</evidence>
<evidence type="ECO:0000256" key="10">
    <source>
        <dbReference type="SAM" id="Phobius"/>
    </source>
</evidence>
<dbReference type="InterPro" id="IPR036890">
    <property type="entry name" value="HATPase_C_sf"/>
</dbReference>
<evidence type="ECO:0000313" key="13">
    <source>
        <dbReference type="Proteomes" id="UP001144341"/>
    </source>
</evidence>
<evidence type="ECO:0000313" key="12">
    <source>
        <dbReference type="EMBL" id="MCZ4223342.1"/>
    </source>
</evidence>
<keyword evidence="6 12" id="KW-0418">Kinase</keyword>
<dbReference type="Gene3D" id="1.20.5.1930">
    <property type="match status" value="1"/>
</dbReference>
<sequence>MMKLILCSVFFFVVFKNEIHAQRKADTKYRDSLALTLKSDVSNAAKAKICFLLADDWAYTDSIKAKSFLNQGKNYGKGDKFIETLAIYYSARLLASNNPVLATRMYMLAEQKLAPYHTTEAFIARSKCWHDYSKLLHHEKDDAESYINILLNKSIPLAIKANDSTYIGKNYLDVAIGFKNLTEFKKAKYYLIKAVDILEKTKGSVEYLASAYHTLSENYSLSGESQNAALMLERMRKILTPYPDSELWLDYYAGEAMRLTIAEQFDKSLSVANKGIALAQKLKEVYPEQRLLLQKFYALYNKKDFSQAKDVAIDLTKRKPFMNISVNRIQIFYALAKTFEELKDSDGAYEWLEKYSKLNDSLAKSNLETKVNALEIRFRNAESRKKIAALNAANEKANLDAKNSRLINWLLGSISLFMFIVFALTFFFYQNRKKLEAQKEQVRVSRAMLLGQENERVRLARDLHDGLGGMLASIKINLSDFASEKKISDADLNQIIKRLDSSIKELRRIAHNMMPEMLLKFGLESSLRDLCASLISETLQINFQCLGISPNLIIQEQIAIYRIVQELLSNVVKHSNAKNALLQCSQDDQVFFITIEDDGKGFNPDGLAEQPGIGLNNIKSRVAYLNGTLEILSKDSQPGTSINIELHVKS</sequence>
<keyword evidence="4" id="KW-0808">Transferase</keyword>
<protein>
    <recommendedName>
        <fullName evidence="2">histidine kinase</fullName>
        <ecNumber evidence="2">2.7.13.3</ecNumber>
    </recommendedName>
</protein>
<evidence type="ECO:0000256" key="4">
    <source>
        <dbReference type="ARBA" id="ARBA00022679"/>
    </source>
</evidence>
<comment type="caution">
    <text evidence="12">The sequence shown here is derived from an EMBL/GenBank/DDBJ whole genome shotgun (WGS) entry which is preliminary data.</text>
</comment>
<evidence type="ECO:0000256" key="3">
    <source>
        <dbReference type="ARBA" id="ARBA00022553"/>
    </source>
</evidence>
<keyword evidence="9" id="KW-0175">Coiled coil</keyword>
<keyword evidence="10" id="KW-0812">Transmembrane</keyword>
<dbReference type="Gene3D" id="1.25.40.10">
    <property type="entry name" value="Tetratricopeptide repeat domain"/>
    <property type="match status" value="1"/>
</dbReference>
<reference evidence="12" key="1">
    <citation type="submission" date="2022-12" db="EMBL/GenBank/DDBJ databases">
        <title>Genome sequence of SJ11.</title>
        <authorList>
            <person name="Woo H."/>
        </authorList>
    </citation>
    <scope>NUCLEOTIDE SEQUENCE</scope>
    <source>
        <strain evidence="12">SJ11</strain>
    </source>
</reference>
<feature type="domain" description="Histidine kinase" evidence="11">
    <location>
        <begin position="458"/>
        <end position="650"/>
    </location>
</feature>
<dbReference type="Gene3D" id="3.30.565.10">
    <property type="entry name" value="Histidine kinase-like ATPase, C-terminal domain"/>
    <property type="match status" value="1"/>
</dbReference>
<dbReference type="PROSITE" id="PS50109">
    <property type="entry name" value="HIS_KIN"/>
    <property type="match status" value="1"/>
</dbReference>
<keyword evidence="5" id="KW-0547">Nucleotide-binding</keyword>
<proteinExistence type="predicted"/>
<accession>A0ABT4KWM7</accession>
<dbReference type="RefSeq" id="WP_269415139.1">
    <property type="nucleotide sequence ID" value="NZ_JAPWGL010000002.1"/>
</dbReference>
<evidence type="ECO:0000256" key="1">
    <source>
        <dbReference type="ARBA" id="ARBA00000085"/>
    </source>
</evidence>
<evidence type="ECO:0000256" key="7">
    <source>
        <dbReference type="ARBA" id="ARBA00022840"/>
    </source>
</evidence>
<evidence type="ECO:0000256" key="5">
    <source>
        <dbReference type="ARBA" id="ARBA00022741"/>
    </source>
</evidence>
<dbReference type="EMBL" id="JAPWGL010000002">
    <property type="protein sequence ID" value="MCZ4223342.1"/>
    <property type="molecule type" value="Genomic_DNA"/>
</dbReference>
<dbReference type="CDD" id="cd16917">
    <property type="entry name" value="HATPase_UhpB-NarQ-NarX-like"/>
    <property type="match status" value="1"/>
</dbReference>
<dbReference type="GO" id="GO:0016301">
    <property type="term" value="F:kinase activity"/>
    <property type="evidence" value="ECO:0007669"/>
    <property type="project" value="UniProtKB-KW"/>
</dbReference>
<dbReference type="SUPFAM" id="SSF55874">
    <property type="entry name" value="ATPase domain of HSP90 chaperone/DNA topoisomerase II/histidine kinase"/>
    <property type="match status" value="1"/>
</dbReference>
<keyword evidence="13" id="KW-1185">Reference proteome</keyword>
<dbReference type="SUPFAM" id="SSF48452">
    <property type="entry name" value="TPR-like"/>
    <property type="match status" value="1"/>
</dbReference>
<feature type="coiled-coil region" evidence="9">
    <location>
        <begin position="364"/>
        <end position="400"/>
    </location>
</feature>
<evidence type="ECO:0000256" key="6">
    <source>
        <dbReference type="ARBA" id="ARBA00022777"/>
    </source>
</evidence>
<keyword evidence="7" id="KW-0067">ATP-binding</keyword>
<dbReference type="PANTHER" id="PTHR24421:SF10">
    <property type="entry name" value="NITRATE_NITRITE SENSOR PROTEIN NARQ"/>
    <property type="match status" value="1"/>
</dbReference>
<dbReference type="Proteomes" id="UP001144341">
    <property type="component" value="Unassembled WGS sequence"/>
</dbReference>
<organism evidence="12 13">
    <name type="scientific">Pedobacter rhodius</name>
    <dbReference type="NCBI Taxonomy" id="3004098"/>
    <lineage>
        <taxon>Bacteria</taxon>
        <taxon>Pseudomonadati</taxon>
        <taxon>Bacteroidota</taxon>
        <taxon>Sphingobacteriia</taxon>
        <taxon>Sphingobacteriales</taxon>
        <taxon>Sphingobacteriaceae</taxon>
        <taxon>Pedobacter</taxon>
    </lineage>
</organism>
<keyword evidence="8" id="KW-0902">Two-component regulatory system</keyword>
<dbReference type="EC" id="2.7.13.3" evidence="2"/>
<evidence type="ECO:0000256" key="2">
    <source>
        <dbReference type="ARBA" id="ARBA00012438"/>
    </source>
</evidence>
<gene>
    <name evidence="12" type="ORF">O0931_08540</name>
</gene>
<dbReference type="PANTHER" id="PTHR24421">
    <property type="entry name" value="NITRATE/NITRITE SENSOR PROTEIN NARX-RELATED"/>
    <property type="match status" value="1"/>
</dbReference>
<dbReference type="Pfam" id="PF02518">
    <property type="entry name" value="HATPase_c"/>
    <property type="match status" value="1"/>
</dbReference>
<evidence type="ECO:0000259" key="11">
    <source>
        <dbReference type="PROSITE" id="PS50109"/>
    </source>
</evidence>
<feature type="transmembrane region" description="Helical" evidence="10">
    <location>
        <begin position="406"/>
        <end position="429"/>
    </location>
</feature>
<dbReference type="InterPro" id="IPR003594">
    <property type="entry name" value="HATPase_dom"/>
</dbReference>
<dbReference type="SMART" id="SM00387">
    <property type="entry name" value="HATPase_c"/>
    <property type="match status" value="1"/>
</dbReference>
<evidence type="ECO:0000256" key="9">
    <source>
        <dbReference type="SAM" id="Coils"/>
    </source>
</evidence>
<keyword evidence="10" id="KW-0472">Membrane</keyword>